<feature type="compositionally biased region" description="Basic residues" evidence="1">
    <location>
        <begin position="196"/>
        <end position="205"/>
    </location>
</feature>
<dbReference type="Proteomes" id="UP000193067">
    <property type="component" value="Unassembled WGS sequence"/>
</dbReference>
<accession>A0A1Y2J3E6</accession>
<evidence type="ECO:0000313" key="2">
    <source>
        <dbReference type="EMBL" id="OSD07929.1"/>
    </source>
</evidence>
<dbReference type="AlphaFoldDB" id="A0A1Y2J3E6"/>
<feature type="region of interest" description="Disordered" evidence="1">
    <location>
        <begin position="195"/>
        <end position="220"/>
    </location>
</feature>
<proteinExistence type="predicted"/>
<organism evidence="2 3">
    <name type="scientific">Trametes coccinea (strain BRFM310)</name>
    <name type="common">Pycnoporus coccineus</name>
    <dbReference type="NCBI Taxonomy" id="1353009"/>
    <lineage>
        <taxon>Eukaryota</taxon>
        <taxon>Fungi</taxon>
        <taxon>Dikarya</taxon>
        <taxon>Basidiomycota</taxon>
        <taxon>Agaricomycotina</taxon>
        <taxon>Agaricomycetes</taxon>
        <taxon>Polyporales</taxon>
        <taxon>Polyporaceae</taxon>
        <taxon>Trametes</taxon>
    </lineage>
</organism>
<name>A0A1Y2J3E6_TRAC3</name>
<evidence type="ECO:0000256" key="1">
    <source>
        <dbReference type="SAM" id="MobiDB-lite"/>
    </source>
</evidence>
<sequence length="220" mass="24734">MVAFRYDRRIRRGSLLAVGDAGAAIDAWSSLAFCGFQELFWSLVGDRRDRGRDLCGCGRLGLEGGAVAVVRTGEEGVEREVEAAQMERLQLELGRRCCSGGERDRGRLPIARDAAGMDAVCSWLRLLLVGFDEMMVSLRTPRRRQSSSTLLSSRARTDAVPGYIVDVNAHLARYACRCRCWRLLPFSRGAREARSTRRPLRRARRRGECSSRRGRGRRDL</sequence>
<gene>
    <name evidence="2" type="ORF">PYCCODRAFT_367500</name>
</gene>
<reference evidence="2 3" key="1">
    <citation type="journal article" date="2015" name="Biotechnol. Biofuels">
        <title>Enhanced degradation of softwood versus hardwood by the white-rot fungus Pycnoporus coccineus.</title>
        <authorList>
            <person name="Couturier M."/>
            <person name="Navarro D."/>
            <person name="Chevret D."/>
            <person name="Henrissat B."/>
            <person name="Piumi F."/>
            <person name="Ruiz-Duenas F.J."/>
            <person name="Martinez A.T."/>
            <person name="Grigoriev I.V."/>
            <person name="Riley R."/>
            <person name="Lipzen A."/>
            <person name="Berrin J.G."/>
            <person name="Master E.R."/>
            <person name="Rosso M.N."/>
        </authorList>
    </citation>
    <scope>NUCLEOTIDE SEQUENCE [LARGE SCALE GENOMIC DNA]</scope>
    <source>
        <strain evidence="2 3">BRFM310</strain>
    </source>
</reference>
<evidence type="ECO:0000313" key="3">
    <source>
        <dbReference type="Proteomes" id="UP000193067"/>
    </source>
</evidence>
<protein>
    <submittedName>
        <fullName evidence="2">Uncharacterized protein</fullName>
    </submittedName>
</protein>
<dbReference type="EMBL" id="KZ084087">
    <property type="protein sequence ID" value="OSD07929.1"/>
    <property type="molecule type" value="Genomic_DNA"/>
</dbReference>
<feature type="compositionally biased region" description="Basic and acidic residues" evidence="1">
    <location>
        <begin position="206"/>
        <end position="220"/>
    </location>
</feature>
<keyword evidence="3" id="KW-1185">Reference proteome</keyword>